<keyword evidence="13" id="KW-0967">Endosome</keyword>
<dbReference type="GO" id="GO:0005771">
    <property type="term" value="C:multivesicular body"/>
    <property type="evidence" value="ECO:0007669"/>
    <property type="project" value="UniProtKB-SubCell"/>
</dbReference>
<dbReference type="CDD" id="cd03166">
    <property type="entry name" value="CD63_LEL"/>
    <property type="match status" value="1"/>
</dbReference>
<evidence type="ECO:0000256" key="9">
    <source>
        <dbReference type="ARBA" id="ARBA00022448"/>
    </source>
</evidence>
<feature type="transmembrane region" description="Helical" evidence="23">
    <location>
        <begin position="83"/>
        <end position="107"/>
    </location>
</feature>
<evidence type="ECO:0000256" key="23">
    <source>
        <dbReference type="RuleBase" id="RU361218"/>
    </source>
</evidence>
<dbReference type="STRING" id="72004.ENSBMUP00000023003"/>
<dbReference type="PANTHER" id="PTHR19282:SF471">
    <property type="entry name" value="CD63 ANTIGEN"/>
    <property type="match status" value="1"/>
</dbReference>
<evidence type="ECO:0000256" key="12">
    <source>
        <dbReference type="ARBA" id="ARBA00022692"/>
    </source>
</evidence>
<evidence type="ECO:0000256" key="10">
    <source>
        <dbReference type="ARBA" id="ARBA00022475"/>
    </source>
</evidence>
<dbReference type="InterPro" id="IPR000301">
    <property type="entry name" value="Tetraspanin_animals"/>
</dbReference>
<keyword evidence="11" id="KW-0964">Secreted</keyword>
<evidence type="ECO:0000256" key="15">
    <source>
        <dbReference type="ARBA" id="ARBA00022989"/>
    </source>
</evidence>
<evidence type="ECO:0000256" key="8">
    <source>
        <dbReference type="ARBA" id="ARBA00006840"/>
    </source>
</evidence>
<evidence type="ECO:0000256" key="5">
    <source>
        <dbReference type="ARBA" id="ARBA00004550"/>
    </source>
</evidence>
<comment type="subunit">
    <text evidence="22">Interacts with TIMP1 and ITGB1 and recruits TIMP1 to ITGB1. Interacts with CD9. Identified in a complex with CD9 and ITGB3. Interacts with PMEL. Interacts with KDR/VEGFR2; identified in a complex with ITGB1 and KDR/VEGFR2 and is required to recruit KDR to ITGB1 complexes. Interacts with SYT7.</text>
</comment>
<feature type="transmembrane region" description="Helical" evidence="23">
    <location>
        <begin position="202"/>
        <end position="228"/>
    </location>
</feature>
<evidence type="ECO:0000313" key="25">
    <source>
        <dbReference type="Proteomes" id="UP000011080"/>
    </source>
</evidence>
<dbReference type="InterPro" id="IPR008952">
    <property type="entry name" value="Tetraspanin_EC2_sf"/>
</dbReference>
<dbReference type="GO" id="GO:0005765">
    <property type="term" value="C:lysosomal membrane"/>
    <property type="evidence" value="ECO:0007669"/>
    <property type="project" value="UniProtKB-SubCell"/>
</dbReference>
<keyword evidence="16 23" id="KW-0472">Membrane</keyword>
<keyword evidence="18" id="KW-0325">Glycoprotein</keyword>
<dbReference type="GO" id="GO:0005886">
    <property type="term" value="C:plasma membrane"/>
    <property type="evidence" value="ECO:0007669"/>
    <property type="project" value="UniProtKB-SubCell"/>
</dbReference>
<dbReference type="GO" id="GO:0009986">
    <property type="term" value="C:cell surface"/>
    <property type="evidence" value="ECO:0007669"/>
    <property type="project" value="UniProtKB-SubCell"/>
</dbReference>
<feature type="transmembrane region" description="Helical" evidence="23">
    <location>
        <begin position="12"/>
        <end position="35"/>
    </location>
</feature>
<evidence type="ECO:0000256" key="4">
    <source>
        <dbReference type="ARBA" id="ARBA00004241"/>
    </source>
</evidence>
<dbReference type="EMBL" id="JH881330">
    <property type="protein sequence ID" value="ELR54975.1"/>
    <property type="molecule type" value="Genomic_DNA"/>
</dbReference>
<gene>
    <name evidence="24" type="ORF">M91_10673</name>
</gene>
<evidence type="ECO:0000256" key="2">
    <source>
        <dbReference type="ARBA" id="ARBA00004155"/>
    </source>
</evidence>
<evidence type="ECO:0000256" key="21">
    <source>
        <dbReference type="ARBA" id="ARBA00043922"/>
    </source>
</evidence>
<evidence type="ECO:0000256" key="7">
    <source>
        <dbReference type="ARBA" id="ARBA00004651"/>
    </source>
</evidence>
<evidence type="ECO:0000256" key="18">
    <source>
        <dbReference type="ARBA" id="ARBA00023180"/>
    </source>
</evidence>
<feature type="non-terminal residue" evidence="24">
    <location>
        <position position="1"/>
    </location>
</feature>
<keyword evidence="9" id="KW-0813">Transport</keyword>
<comment type="similarity">
    <text evidence="8 23">Belongs to the tetraspanin (TM4SF) family.</text>
</comment>
<comment type="function">
    <text evidence="21">Functions as a cell surface receptor for TIMP1 and plays a role in the activation of cellular signaling cascades. Plays a role in the activation of ITGB1 and integrin signaling, leading to the activation of AKT, FAK/PTK2 and MAP kinases. Promotes cell survival, reorganization of the actin cytoskeleton, cell adhesion, spreading and migration, via its role in the activation of AKT and FAK/PTK2. Plays a role in VEGFA signaling via its role in regulating the internalization of KDR/VEGFR2. Plays a role in intracellular vesicular transport processes, and is required for normal trafficking of the PMEL luminal domain that is essential for the development and maturation of melanocytes. Plays a role in the adhesion of leukocytes onto endothelial cells via its role in the regulation of SELP trafficking. May play a role in mast cell degranulation in response to Ms4a2/FceRI stimulation, but not in mast cell degranulation in response to other stimuli.</text>
</comment>
<dbReference type="Proteomes" id="UP000011080">
    <property type="component" value="Unassembled WGS sequence"/>
</dbReference>
<keyword evidence="17" id="KW-0564">Palmitate</keyword>
<dbReference type="InterPro" id="IPR018499">
    <property type="entry name" value="Tetraspanin/Peripherin"/>
</dbReference>
<name>L8IEM7_9CETA</name>
<reference evidence="24 25" key="1">
    <citation type="journal article" date="2012" name="Nat. Genet.">
        <title>The yak genome and adaptation to life at high altitude.</title>
        <authorList>
            <person name="Qiu Q."/>
            <person name="Zhang G."/>
            <person name="Ma T."/>
            <person name="Qian W."/>
            <person name="Wang J."/>
            <person name="Ye Z."/>
            <person name="Cao C."/>
            <person name="Hu Q."/>
            <person name="Kim J."/>
            <person name="Larkin D.M."/>
            <person name="Auvil L."/>
            <person name="Capitanu B."/>
            <person name="Ma J."/>
            <person name="Lewin H.A."/>
            <person name="Qian X."/>
            <person name="Lang Y."/>
            <person name="Zhou R."/>
            <person name="Wang L."/>
            <person name="Wang K."/>
            <person name="Xia J."/>
            <person name="Liao S."/>
            <person name="Pan S."/>
            <person name="Lu X."/>
            <person name="Hou H."/>
            <person name="Wang Y."/>
            <person name="Zang X."/>
            <person name="Yin Y."/>
            <person name="Ma H."/>
            <person name="Zhang J."/>
            <person name="Wang Z."/>
            <person name="Zhang Y."/>
            <person name="Zhang D."/>
            <person name="Yonezawa T."/>
            <person name="Hasegawa M."/>
            <person name="Zhong Y."/>
            <person name="Liu W."/>
            <person name="Zhang Y."/>
            <person name="Huang Z."/>
            <person name="Zhang S."/>
            <person name="Long R."/>
            <person name="Yang H."/>
            <person name="Wang J."/>
            <person name="Lenstra J.A."/>
            <person name="Cooper D.N."/>
            <person name="Wu Y."/>
            <person name="Wang J."/>
            <person name="Shi P."/>
            <person name="Wang J."/>
            <person name="Liu J."/>
        </authorList>
    </citation>
    <scope>NUCLEOTIDE SEQUENCE [LARGE SCALE GENOMIC DNA]</scope>
    <source>
        <strain evidence="25">yakQH1</strain>
    </source>
</reference>
<evidence type="ECO:0000256" key="20">
    <source>
        <dbReference type="ARBA" id="ARBA00023288"/>
    </source>
</evidence>
<dbReference type="Gene3D" id="1.10.1450.10">
    <property type="entry name" value="Tetraspanin"/>
    <property type="match status" value="1"/>
</dbReference>
<proteinExistence type="inferred from homology"/>
<evidence type="ECO:0000256" key="3">
    <source>
        <dbReference type="ARBA" id="ARBA00004223"/>
    </source>
</evidence>
<evidence type="ECO:0000256" key="13">
    <source>
        <dbReference type="ARBA" id="ARBA00022753"/>
    </source>
</evidence>
<dbReference type="Pfam" id="PF00335">
    <property type="entry name" value="Tetraspanin"/>
    <property type="match status" value="1"/>
</dbReference>
<organism evidence="24 25">
    <name type="scientific">Bos mutus</name>
    <name type="common">wild yak</name>
    <dbReference type="NCBI Taxonomy" id="72004"/>
    <lineage>
        <taxon>Eukaryota</taxon>
        <taxon>Metazoa</taxon>
        <taxon>Chordata</taxon>
        <taxon>Craniata</taxon>
        <taxon>Vertebrata</taxon>
        <taxon>Euteleostomi</taxon>
        <taxon>Mammalia</taxon>
        <taxon>Eutheria</taxon>
        <taxon>Laurasiatheria</taxon>
        <taxon>Artiodactyla</taxon>
        <taxon>Ruminantia</taxon>
        <taxon>Pecora</taxon>
        <taxon>Bovidae</taxon>
        <taxon>Bovinae</taxon>
        <taxon>Bos</taxon>
    </lineage>
</organism>
<keyword evidence="20" id="KW-0449">Lipoprotein</keyword>
<evidence type="ECO:0000256" key="19">
    <source>
        <dbReference type="ARBA" id="ARBA00023228"/>
    </source>
</evidence>
<dbReference type="GO" id="GO:0031902">
    <property type="term" value="C:late endosome membrane"/>
    <property type="evidence" value="ECO:0007669"/>
    <property type="project" value="UniProtKB-SubCell"/>
</dbReference>
<keyword evidence="19" id="KW-0458">Lysosome</keyword>
<dbReference type="GO" id="GO:0015031">
    <property type="term" value="P:protein transport"/>
    <property type="evidence" value="ECO:0007669"/>
    <property type="project" value="UniProtKB-KW"/>
</dbReference>
<dbReference type="GO" id="GO:0030154">
    <property type="term" value="P:cell differentiation"/>
    <property type="evidence" value="ECO:0007669"/>
    <property type="project" value="UniProtKB-ARBA"/>
</dbReference>
<comment type="subcellular location">
    <subcellularLocation>
        <location evidence="7">Cell membrane</location>
        <topology evidence="7">Multi-pass membrane protein</topology>
    </subcellularLocation>
    <subcellularLocation>
        <location evidence="4">Cell surface</location>
    </subcellularLocation>
    <subcellularLocation>
        <location evidence="6">Endosome</location>
        <location evidence="6">Multivesicular body</location>
    </subcellularLocation>
    <subcellularLocation>
        <location evidence="1">Late endosome membrane</location>
        <topology evidence="1">Multi-pass membrane protein</topology>
    </subcellularLocation>
    <subcellularLocation>
        <location evidence="2">Lysosome membrane</location>
        <topology evidence="2">Multi-pass membrane protein</topology>
    </subcellularLocation>
    <subcellularLocation>
        <location evidence="3">Melanosome</location>
    </subcellularLocation>
    <subcellularLocation>
        <location evidence="23">Membrane</location>
        <topology evidence="23">Multi-pass membrane protein</topology>
    </subcellularLocation>
    <subcellularLocation>
        <location evidence="5">Secreted</location>
        <location evidence="5">Extracellular exosome</location>
    </subcellularLocation>
</comment>
<keyword evidence="10" id="KW-1003">Cell membrane</keyword>
<evidence type="ECO:0000256" key="16">
    <source>
        <dbReference type="ARBA" id="ARBA00023136"/>
    </source>
</evidence>
<evidence type="ECO:0000256" key="22">
    <source>
        <dbReference type="ARBA" id="ARBA00046382"/>
    </source>
</evidence>
<dbReference type="AlphaFoldDB" id="L8IEM7"/>
<protein>
    <recommendedName>
        <fullName evidence="23">Tetraspanin</fullName>
    </recommendedName>
</protein>
<evidence type="ECO:0000256" key="11">
    <source>
        <dbReference type="ARBA" id="ARBA00022525"/>
    </source>
</evidence>
<accession>L8IEM7</accession>
<dbReference type="SUPFAM" id="SSF48652">
    <property type="entry name" value="Tetraspanin"/>
    <property type="match status" value="1"/>
</dbReference>
<dbReference type="PIRSF" id="PIRSF002419">
    <property type="entry name" value="Tetraspanin"/>
    <property type="match status" value="1"/>
</dbReference>
<feature type="transmembrane region" description="Helical" evidence="23">
    <location>
        <begin position="55"/>
        <end position="76"/>
    </location>
</feature>
<dbReference type="GO" id="GO:0005576">
    <property type="term" value="C:extracellular region"/>
    <property type="evidence" value="ECO:0007669"/>
    <property type="project" value="UniProtKB-SubCell"/>
</dbReference>
<keyword evidence="15 23" id="KW-1133">Transmembrane helix</keyword>
<dbReference type="PRINTS" id="PR00259">
    <property type="entry name" value="TMFOUR"/>
</dbReference>
<evidence type="ECO:0000256" key="6">
    <source>
        <dbReference type="ARBA" id="ARBA00004559"/>
    </source>
</evidence>
<dbReference type="FunFam" id="1.10.1450.10:FF:000019">
    <property type="entry name" value="Tetraspanin"/>
    <property type="match status" value="1"/>
</dbReference>
<evidence type="ECO:0000313" key="24">
    <source>
        <dbReference type="EMBL" id="ELR54975.1"/>
    </source>
</evidence>
<dbReference type="PANTHER" id="PTHR19282">
    <property type="entry name" value="TETRASPANIN"/>
    <property type="match status" value="1"/>
</dbReference>
<evidence type="ECO:0000256" key="17">
    <source>
        <dbReference type="ARBA" id="ARBA00023139"/>
    </source>
</evidence>
<dbReference type="GO" id="GO:0042470">
    <property type="term" value="C:melanosome"/>
    <property type="evidence" value="ECO:0007669"/>
    <property type="project" value="UniProtKB-SubCell"/>
</dbReference>
<keyword evidence="14" id="KW-0653">Protein transport</keyword>
<dbReference type="GO" id="GO:1900746">
    <property type="term" value="P:regulation of vascular endothelial growth factor signaling pathway"/>
    <property type="evidence" value="ECO:0007669"/>
    <property type="project" value="TreeGrafter"/>
</dbReference>
<dbReference type="InterPro" id="IPR042028">
    <property type="entry name" value="CD63_LEL"/>
</dbReference>
<evidence type="ECO:0000256" key="1">
    <source>
        <dbReference type="ARBA" id="ARBA00004107"/>
    </source>
</evidence>
<sequence>MVVEGGMKCVKALLYVLLLTCCICAVGLIAVGLGAKLDLNQTTNWEATPESLVPVVIIAMSICLFLVAFVGCYGAWKEDYCLMIMLAICLSLIMLAEVAAVVAGYMLEDKVMSESNKDFQQQIQNYQKNNHMSPIMDRMQEHFKCCRAANYTDWEYILLTTKRVPGSYCVSITKGCGINFSIKEMHAESCVAKTGGWLRSKVVIATGLSIAFMEVLVIVFACCLVKGIRRGYDDTKNRVSTLKGESNINNSWKR</sequence>
<evidence type="ECO:0000256" key="14">
    <source>
        <dbReference type="ARBA" id="ARBA00022927"/>
    </source>
</evidence>
<keyword evidence="12 23" id="KW-0812">Transmembrane</keyword>